<gene>
    <name evidence="2" type="ORF">BKM03_12935</name>
</gene>
<name>A0AAD0E1G7_9PSED</name>
<organism evidence="2 3">
    <name type="scientific">Pseudomonas avellanae</name>
    <dbReference type="NCBI Taxonomy" id="46257"/>
    <lineage>
        <taxon>Bacteria</taxon>
        <taxon>Pseudomonadati</taxon>
        <taxon>Pseudomonadota</taxon>
        <taxon>Gammaproteobacteria</taxon>
        <taxon>Pseudomonadales</taxon>
        <taxon>Pseudomonadaceae</taxon>
        <taxon>Pseudomonas</taxon>
    </lineage>
</organism>
<accession>A0AAD0E1G7</accession>
<dbReference type="RefSeq" id="WP_032634059.1">
    <property type="nucleotide sequence ID" value="NZ_CP026562.1"/>
</dbReference>
<evidence type="ECO:0000313" key="2">
    <source>
        <dbReference type="EMBL" id="AVB20038.1"/>
    </source>
</evidence>
<dbReference type="Pfam" id="PF15599">
    <property type="entry name" value="Imm63"/>
    <property type="match status" value="1"/>
</dbReference>
<dbReference type="KEGG" id="pavl:BKM03_12935"/>
<protein>
    <recommendedName>
        <fullName evidence="1">Immunity protein 63 domain-containing protein</fullName>
    </recommendedName>
</protein>
<dbReference type="InterPro" id="IPR028952">
    <property type="entry name" value="Imm63"/>
</dbReference>
<sequence length="135" mass="15392">MKSVTEEIQEAVYLVGEKIGAPRSLLVVKTSSPENGSPHVEVKSDGFDYVCSERCLEVFRKHTTSFDELLYWFISDVASKLASDYELANRRIGVDSRRLLFLQYVSILGRISEEWERKAADEVESILIKAPYLDI</sequence>
<dbReference type="AlphaFoldDB" id="A0AAD0E1G7"/>
<evidence type="ECO:0000313" key="3">
    <source>
        <dbReference type="Proteomes" id="UP000236903"/>
    </source>
</evidence>
<dbReference type="Proteomes" id="UP000236903">
    <property type="component" value="Chromosome"/>
</dbReference>
<evidence type="ECO:0000259" key="1">
    <source>
        <dbReference type="Pfam" id="PF15599"/>
    </source>
</evidence>
<proteinExistence type="predicted"/>
<dbReference type="EMBL" id="CP026562">
    <property type="protein sequence ID" value="AVB20038.1"/>
    <property type="molecule type" value="Genomic_DNA"/>
</dbReference>
<reference evidence="2 3" key="1">
    <citation type="submission" date="2018-02" db="EMBL/GenBank/DDBJ databases">
        <title>Comparative genomics of Pseudomonas syringae.</title>
        <authorList>
            <person name="Hulin M.T."/>
        </authorList>
    </citation>
    <scope>NUCLEOTIDE SEQUENCE [LARGE SCALE GENOMIC DNA]</scope>
    <source>
        <strain evidence="2 3">R2leaf</strain>
    </source>
</reference>
<feature type="domain" description="Immunity protein 63" evidence="1">
    <location>
        <begin position="45"/>
        <end position="124"/>
    </location>
</feature>